<evidence type="ECO:0000256" key="1">
    <source>
        <dbReference type="SAM" id="MobiDB-lite"/>
    </source>
</evidence>
<feature type="region of interest" description="Disordered" evidence="1">
    <location>
        <begin position="1"/>
        <end position="51"/>
    </location>
</feature>
<dbReference type="Proteomes" id="UP000799539">
    <property type="component" value="Unassembled WGS sequence"/>
</dbReference>
<feature type="compositionally biased region" description="Polar residues" evidence="1">
    <location>
        <begin position="107"/>
        <end position="118"/>
    </location>
</feature>
<reference evidence="2" key="1">
    <citation type="journal article" date="2020" name="Stud. Mycol.">
        <title>101 Dothideomycetes genomes: a test case for predicting lifestyles and emergence of pathogens.</title>
        <authorList>
            <person name="Haridas S."/>
            <person name="Albert R."/>
            <person name="Binder M."/>
            <person name="Bloem J."/>
            <person name="Labutti K."/>
            <person name="Salamov A."/>
            <person name="Andreopoulos B."/>
            <person name="Baker S."/>
            <person name="Barry K."/>
            <person name="Bills G."/>
            <person name="Bluhm B."/>
            <person name="Cannon C."/>
            <person name="Castanera R."/>
            <person name="Culley D."/>
            <person name="Daum C."/>
            <person name="Ezra D."/>
            <person name="Gonzalez J."/>
            <person name="Henrissat B."/>
            <person name="Kuo A."/>
            <person name="Liang C."/>
            <person name="Lipzen A."/>
            <person name="Lutzoni F."/>
            <person name="Magnuson J."/>
            <person name="Mondo S."/>
            <person name="Nolan M."/>
            <person name="Ohm R."/>
            <person name="Pangilinan J."/>
            <person name="Park H.-J."/>
            <person name="Ramirez L."/>
            <person name="Alfaro M."/>
            <person name="Sun H."/>
            <person name="Tritt A."/>
            <person name="Yoshinaga Y."/>
            <person name="Zwiers L.-H."/>
            <person name="Turgeon B."/>
            <person name="Goodwin S."/>
            <person name="Spatafora J."/>
            <person name="Crous P."/>
            <person name="Grigoriev I."/>
        </authorList>
    </citation>
    <scope>NUCLEOTIDE SEQUENCE</scope>
    <source>
        <strain evidence="2">SCOH1-5</strain>
    </source>
</reference>
<gene>
    <name evidence="2" type="ORF">CERZMDRAFT_83514</name>
</gene>
<evidence type="ECO:0000313" key="3">
    <source>
        <dbReference type="Proteomes" id="UP000799539"/>
    </source>
</evidence>
<feature type="compositionally biased region" description="Polar residues" evidence="1">
    <location>
        <begin position="85"/>
        <end position="94"/>
    </location>
</feature>
<dbReference type="AlphaFoldDB" id="A0A6A6FL12"/>
<proteinExistence type="predicted"/>
<protein>
    <submittedName>
        <fullName evidence="2">Uncharacterized protein</fullName>
    </submittedName>
</protein>
<feature type="region of interest" description="Disordered" evidence="1">
    <location>
        <begin position="79"/>
        <end position="141"/>
    </location>
</feature>
<evidence type="ECO:0000313" key="2">
    <source>
        <dbReference type="EMBL" id="KAF2214137.1"/>
    </source>
</evidence>
<name>A0A6A6FL12_9PEZI</name>
<sequence>MAANRQPPTVGKTSTRGRVKLPDNRESRPQSHAWRKPSLSFPRGKKKKRQLHHPFLSSLIRLHTQNLHEKEERLAKKIKAPHWASSPTSNECSQTHTHTHTHALLSRTHSVHSILQHKTSQKQHHSTPTSSSTLTDDDDNGAIQYNTIHITQPHPVSAQRTMGNAQ</sequence>
<dbReference type="EMBL" id="ML992669">
    <property type="protein sequence ID" value="KAF2214137.1"/>
    <property type="molecule type" value="Genomic_DNA"/>
</dbReference>
<keyword evidence="3" id="KW-1185">Reference proteome</keyword>
<organism evidence="2 3">
    <name type="scientific">Cercospora zeae-maydis SCOH1-5</name>
    <dbReference type="NCBI Taxonomy" id="717836"/>
    <lineage>
        <taxon>Eukaryota</taxon>
        <taxon>Fungi</taxon>
        <taxon>Dikarya</taxon>
        <taxon>Ascomycota</taxon>
        <taxon>Pezizomycotina</taxon>
        <taxon>Dothideomycetes</taxon>
        <taxon>Dothideomycetidae</taxon>
        <taxon>Mycosphaerellales</taxon>
        <taxon>Mycosphaerellaceae</taxon>
        <taxon>Cercospora</taxon>
    </lineage>
</organism>
<feature type="compositionally biased region" description="Basic and acidic residues" evidence="1">
    <location>
        <begin position="20"/>
        <end position="29"/>
    </location>
</feature>
<accession>A0A6A6FL12</accession>